<dbReference type="GO" id="GO:0004866">
    <property type="term" value="F:endopeptidase inhibitor activity"/>
    <property type="evidence" value="ECO:0007669"/>
    <property type="project" value="InterPro"/>
</dbReference>
<comment type="similarity">
    <text evidence="3">Belongs to the proteasome inhibitor PI31 family.</text>
</comment>
<evidence type="ECO:0000259" key="13">
    <source>
        <dbReference type="Pfam" id="PF11566"/>
    </source>
</evidence>
<reference evidence="14 15" key="1">
    <citation type="journal article" date="2012" name="Eukaryot. Cell">
        <title>Draft genome sequence of CBS 2479, the standard type strain of Trichosporon asahii.</title>
        <authorList>
            <person name="Yang R.Y."/>
            <person name="Li H.T."/>
            <person name="Zhu H."/>
            <person name="Zhou G.P."/>
            <person name="Wang M."/>
            <person name="Wang L."/>
        </authorList>
    </citation>
    <scope>NUCLEOTIDE SEQUENCE [LARGE SCALE GENOMIC DNA]</scope>
    <source>
        <strain evidence="15">ATCC 90039 / CBS 2479 / JCM 2466 / KCTC 7840 / NCYC 2677 / UAMH 7654</strain>
    </source>
</reference>
<keyword evidence="4" id="KW-0488">Methylation</keyword>
<dbReference type="InterPro" id="IPR045128">
    <property type="entry name" value="PI31-like"/>
</dbReference>
<dbReference type="EMBL" id="ALBS01000051">
    <property type="protein sequence ID" value="EJT51569.1"/>
    <property type="molecule type" value="Genomic_DNA"/>
</dbReference>
<evidence type="ECO:0000256" key="2">
    <source>
        <dbReference type="ARBA" id="ARBA00004496"/>
    </source>
</evidence>
<proteinExistence type="inferred from homology"/>
<evidence type="ECO:0000256" key="11">
    <source>
        <dbReference type="SAM" id="MobiDB-lite"/>
    </source>
</evidence>
<dbReference type="Pfam" id="PF11566">
    <property type="entry name" value="PI31_Prot_N"/>
    <property type="match status" value="1"/>
</dbReference>
<dbReference type="RefSeq" id="XP_014182911.1">
    <property type="nucleotide sequence ID" value="XM_014327436.1"/>
</dbReference>
<organism evidence="14 15">
    <name type="scientific">Trichosporon asahii var. asahii (strain ATCC 90039 / CBS 2479 / JCM 2466 / KCTC 7840 / NBRC 103889/ NCYC 2677 / UAMH 7654)</name>
    <name type="common">Yeast</name>
    <dbReference type="NCBI Taxonomy" id="1186058"/>
    <lineage>
        <taxon>Eukaryota</taxon>
        <taxon>Fungi</taxon>
        <taxon>Dikarya</taxon>
        <taxon>Basidiomycota</taxon>
        <taxon>Agaricomycotina</taxon>
        <taxon>Tremellomycetes</taxon>
        <taxon>Trichosporonales</taxon>
        <taxon>Trichosporonaceae</taxon>
        <taxon>Trichosporon</taxon>
    </lineage>
</organism>
<dbReference type="GO" id="GO:0070628">
    <property type="term" value="F:proteasome binding"/>
    <property type="evidence" value="ECO:0007669"/>
    <property type="project" value="InterPro"/>
</dbReference>
<evidence type="ECO:0000259" key="12">
    <source>
        <dbReference type="Pfam" id="PF08577"/>
    </source>
</evidence>
<evidence type="ECO:0000256" key="4">
    <source>
        <dbReference type="ARBA" id="ARBA00022481"/>
    </source>
</evidence>
<feature type="region of interest" description="Disordered" evidence="11">
    <location>
        <begin position="531"/>
        <end position="550"/>
    </location>
</feature>
<dbReference type="KEGG" id="tasa:A1Q1_07200"/>
<name>J6F3K8_TRIAS</name>
<evidence type="ECO:0000256" key="1">
    <source>
        <dbReference type="ARBA" id="ARBA00004240"/>
    </source>
</evidence>
<keyword evidence="6" id="KW-0597">Phosphoprotein</keyword>
<feature type="domain" description="PI31 proteasome regulator C-terminal" evidence="12">
    <location>
        <begin position="347"/>
        <end position="420"/>
    </location>
</feature>
<dbReference type="GO" id="GO:0005783">
    <property type="term" value="C:endoplasmic reticulum"/>
    <property type="evidence" value="ECO:0007669"/>
    <property type="project" value="UniProtKB-SubCell"/>
</dbReference>
<evidence type="ECO:0000256" key="3">
    <source>
        <dbReference type="ARBA" id="ARBA00006405"/>
    </source>
</evidence>
<keyword evidence="5" id="KW-0963">Cytoplasm</keyword>
<feature type="compositionally biased region" description="Pro residues" evidence="11">
    <location>
        <begin position="337"/>
        <end position="352"/>
    </location>
</feature>
<feature type="region of interest" description="Disordered" evidence="11">
    <location>
        <begin position="145"/>
        <end position="201"/>
    </location>
</feature>
<dbReference type="GO" id="GO:0043161">
    <property type="term" value="P:proteasome-mediated ubiquitin-dependent protein catabolic process"/>
    <property type="evidence" value="ECO:0007669"/>
    <property type="project" value="InterPro"/>
</dbReference>
<evidence type="ECO:0000256" key="5">
    <source>
        <dbReference type="ARBA" id="ARBA00022490"/>
    </source>
</evidence>
<dbReference type="PANTHER" id="PTHR13266">
    <property type="entry name" value="PROTEASOME INHIBITOR"/>
    <property type="match status" value="1"/>
</dbReference>
<dbReference type="GeneID" id="25990712"/>
<evidence type="ECO:0000313" key="14">
    <source>
        <dbReference type="EMBL" id="EJT51569.1"/>
    </source>
</evidence>
<evidence type="ECO:0000313" key="15">
    <source>
        <dbReference type="Proteomes" id="UP000002748"/>
    </source>
</evidence>
<feature type="compositionally biased region" description="Gly residues" evidence="11">
    <location>
        <begin position="469"/>
        <end position="490"/>
    </location>
</feature>
<dbReference type="Proteomes" id="UP000002748">
    <property type="component" value="Unassembled WGS sequence"/>
</dbReference>
<comment type="subcellular location">
    <subcellularLocation>
        <location evidence="2">Cytoplasm</location>
    </subcellularLocation>
    <subcellularLocation>
        <location evidence="1">Endoplasmic reticulum</location>
    </subcellularLocation>
</comment>
<feature type="domain" description="PI31 proteasome regulator N-terminal" evidence="13">
    <location>
        <begin position="120"/>
        <end position="314"/>
    </location>
</feature>
<feature type="compositionally biased region" description="Gly residues" evidence="11">
    <location>
        <begin position="428"/>
        <end position="442"/>
    </location>
</feature>
<dbReference type="InterPro" id="IPR021625">
    <property type="entry name" value="PI31_Prot_N"/>
</dbReference>
<dbReference type="PANTHER" id="PTHR13266:SF1">
    <property type="entry name" value="PROTEASOME INHIBITOR PI31 SUBUNIT"/>
    <property type="match status" value="1"/>
</dbReference>
<evidence type="ECO:0000256" key="8">
    <source>
        <dbReference type="ARBA" id="ARBA00022942"/>
    </source>
</evidence>
<sequence>MGFGRLLRRAHNALAEGTDRLAQSSPPSVSQSEQEFEHDLNERILTTRFTTPGGVPSSTSSQTRRPVLVFFDVSQITASPGFPENERLIGQESFKMPDNSALDADALLLLLPTLLPRSTSSPLPHPTDSVAALVHTIHTQLGFRLLPSPGTAATDAGSSSAGGPAEPESSGNNEDDDMSETTTAVDPNEDTGSGVANVLPAGWNARGEDNYTFEYRHEQSSMTFRVRVGRMGSRITVDGMAEDSAPHSFSLPVGDIVNAGLFPIPSAATAATAAGDEQDAARALGFVSRDAVNRFTSSYDSSVVSRLVPGLSKEGYTAAAPSSAPRGPDERRRPRPTPDNPTGPEPARPGVPSPLIDPLRGPGAVPAASVGHRDLDRPDSSGGMVVDFNHPLFAGRRGQGSGEVPDPSHPSGARWDPVGPHGPTGPRFPGGSGGSNPLGGVGVTDPEWRNRFGDEMPPPGEFGPDMGLGPFGGPNAGPGGGRFGGAGGGRFGPEGLAGSAAALEAGLAEAAEAAALEEGVSAGVGVCSCERASASSRAPTESVISGLGIR</sequence>
<keyword evidence="7" id="KW-0256">Endoplasmic reticulum</keyword>
<evidence type="ECO:0000256" key="6">
    <source>
        <dbReference type="ARBA" id="ARBA00022553"/>
    </source>
</evidence>
<comment type="caution">
    <text evidence="14">The sequence shown here is derived from an EMBL/GenBank/DDBJ whole genome shotgun (WGS) entry which is preliminary data.</text>
</comment>
<dbReference type="HOGENOM" id="CLU_495390_0_0_1"/>
<feature type="compositionally biased region" description="Low complexity" evidence="11">
    <location>
        <begin position="148"/>
        <end position="171"/>
    </location>
</feature>
<dbReference type="OrthoDB" id="68090at2759"/>
<dbReference type="Pfam" id="PF08577">
    <property type="entry name" value="PI31_Prot_C"/>
    <property type="match status" value="1"/>
</dbReference>
<feature type="region of interest" description="Disordered" evidence="11">
    <location>
        <begin position="315"/>
        <end position="490"/>
    </location>
</feature>
<feature type="region of interest" description="Disordered" evidence="11">
    <location>
        <begin position="14"/>
        <end position="37"/>
    </location>
</feature>
<evidence type="ECO:0000256" key="10">
    <source>
        <dbReference type="ARBA" id="ARBA00024805"/>
    </source>
</evidence>
<gene>
    <name evidence="14" type="ORF">A1Q1_07200</name>
</gene>
<feature type="compositionally biased region" description="Low complexity" evidence="11">
    <location>
        <begin position="23"/>
        <end position="33"/>
    </location>
</feature>
<dbReference type="InterPro" id="IPR013886">
    <property type="entry name" value="PI31_Prot_C"/>
</dbReference>
<keyword evidence="9" id="KW-0007">Acetylation</keyword>
<dbReference type="VEuPathDB" id="FungiDB:A1Q1_07200"/>
<dbReference type="AlphaFoldDB" id="J6F3K8"/>
<protein>
    <submittedName>
        <fullName evidence="14">Uncharacterized protein</fullName>
    </submittedName>
</protein>
<dbReference type="Gene3D" id="3.40.1000.30">
    <property type="match status" value="1"/>
</dbReference>
<accession>J6F3K8</accession>
<dbReference type="GO" id="GO:0000502">
    <property type="term" value="C:proteasome complex"/>
    <property type="evidence" value="ECO:0007669"/>
    <property type="project" value="UniProtKB-KW"/>
</dbReference>
<keyword evidence="8" id="KW-0647">Proteasome</keyword>
<comment type="function">
    <text evidence="10">Plays an important role in control of proteasome function. Inhibits the hydrolysis of protein and peptide substrates by the 20S proteasome. Also inhibits the activation of the proteasome by the proteasome regulatory proteins PA700 and PA28.</text>
</comment>
<evidence type="ECO:0000256" key="7">
    <source>
        <dbReference type="ARBA" id="ARBA00022824"/>
    </source>
</evidence>
<evidence type="ECO:0000256" key="9">
    <source>
        <dbReference type="ARBA" id="ARBA00022990"/>
    </source>
</evidence>